<protein>
    <recommendedName>
        <fullName evidence="4">Ig-like domain-containing protein</fullName>
    </recommendedName>
</protein>
<keyword evidence="1" id="KW-0732">Signal</keyword>
<gene>
    <name evidence="2" type="ORF">BXY80_2726</name>
</gene>
<accession>A0A420DFC7</accession>
<dbReference type="RefSeq" id="WP_120202807.1">
    <property type="nucleotide sequence ID" value="NZ_RAQJ01000008.1"/>
</dbReference>
<sequence>MKKIILLLLLTFGIKTAFAECSMSAMYFFPETKEIGLNSRFIIQGYAFSQKTIKSFKNRKVYLESENGELIELNLQEFYTGQMQLTQAIFCPTSELKPNTKYYLKYSDQTENEGREMKQYNREKKVREKVYWKTTDKKELENLDSNLNVEFEKTEVIHYGCGPSANAIFNVKNKSESEIWYKTEVVDLSTNDKKVFYIKEWNGKLNVGHGMCAGAFTYKNKGKYKVRFTPMNTDGKSLKTTDWTTFESPFMNAKSPFGN</sequence>
<comment type="caution">
    <text evidence="2">The sequence shown here is derived from an EMBL/GenBank/DDBJ whole genome shotgun (WGS) entry which is preliminary data.</text>
</comment>
<dbReference type="AlphaFoldDB" id="A0A420DFC7"/>
<dbReference type="EMBL" id="RAQJ01000008">
    <property type="protein sequence ID" value="RKE90259.1"/>
    <property type="molecule type" value="Genomic_DNA"/>
</dbReference>
<dbReference type="OrthoDB" id="878468at2"/>
<evidence type="ECO:0000313" key="3">
    <source>
        <dbReference type="Proteomes" id="UP000284892"/>
    </source>
</evidence>
<organism evidence="2 3">
    <name type="scientific">Ichthyenterobacterium magnum</name>
    <dbReference type="NCBI Taxonomy" id="1230530"/>
    <lineage>
        <taxon>Bacteria</taxon>
        <taxon>Pseudomonadati</taxon>
        <taxon>Bacteroidota</taxon>
        <taxon>Flavobacteriia</taxon>
        <taxon>Flavobacteriales</taxon>
        <taxon>Flavobacteriaceae</taxon>
        <taxon>Ichthyenterobacterium</taxon>
    </lineage>
</organism>
<keyword evidence="3" id="KW-1185">Reference proteome</keyword>
<reference evidence="2 3" key="1">
    <citation type="submission" date="2018-09" db="EMBL/GenBank/DDBJ databases">
        <title>Genomic Encyclopedia of Archaeal and Bacterial Type Strains, Phase II (KMG-II): from individual species to whole genera.</title>
        <authorList>
            <person name="Goeker M."/>
        </authorList>
    </citation>
    <scope>NUCLEOTIDE SEQUENCE [LARGE SCALE GENOMIC DNA]</scope>
    <source>
        <strain evidence="2 3">DSM 26283</strain>
    </source>
</reference>
<proteinExistence type="predicted"/>
<name>A0A420DFC7_9FLAO</name>
<evidence type="ECO:0008006" key="4">
    <source>
        <dbReference type="Google" id="ProtNLM"/>
    </source>
</evidence>
<evidence type="ECO:0000256" key="1">
    <source>
        <dbReference type="SAM" id="SignalP"/>
    </source>
</evidence>
<evidence type="ECO:0000313" key="2">
    <source>
        <dbReference type="EMBL" id="RKE90259.1"/>
    </source>
</evidence>
<feature type="signal peptide" evidence="1">
    <location>
        <begin position="1"/>
        <end position="19"/>
    </location>
</feature>
<dbReference type="Proteomes" id="UP000284892">
    <property type="component" value="Unassembled WGS sequence"/>
</dbReference>
<feature type="chain" id="PRO_5019069884" description="Ig-like domain-containing protein" evidence="1">
    <location>
        <begin position="20"/>
        <end position="259"/>
    </location>
</feature>